<dbReference type="Gene3D" id="2.40.40.10">
    <property type="entry name" value="RlpA-like domain"/>
    <property type="match status" value="1"/>
</dbReference>
<evidence type="ECO:0000313" key="4">
    <source>
        <dbReference type="Proteomes" id="UP001303373"/>
    </source>
</evidence>
<protein>
    <recommendedName>
        <fullName evidence="5">RlpA-like protein double-psi beta-barrel domain-containing protein</fullName>
    </recommendedName>
</protein>
<evidence type="ECO:0000256" key="2">
    <source>
        <dbReference type="SAM" id="SignalP"/>
    </source>
</evidence>
<reference evidence="3 4" key="1">
    <citation type="submission" date="2023-11" db="EMBL/GenBank/DDBJ databases">
        <title>An acidophilic fungus is an integral part of prey digestion in a carnivorous sundew plant.</title>
        <authorList>
            <person name="Tsai I.J."/>
        </authorList>
    </citation>
    <scope>NUCLEOTIDE SEQUENCE [LARGE SCALE GENOMIC DNA]</scope>
    <source>
        <strain evidence="3">169a</strain>
    </source>
</reference>
<keyword evidence="1 2" id="KW-0732">Signal</keyword>
<dbReference type="EMBL" id="CP138583">
    <property type="protein sequence ID" value="WPG99978.1"/>
    <property type="molecule type" value="Genomic_DNA"/>
</dbReference>
<gene>
    <name evidence="3" type="ORF">R9X50_00280200</name>
</gene>
<dbReference type="InterPro" id="IPR051477">
    <property type="entry name" value="Expansin_CellWall"/>
</dbReference>
<evidence type="ECO:0000256" key="1">
    <source>
        <dbReference type="ARBA" id="ARBA00022729"/>
    </source>
</evidence>
<dbReference type="AlphaFoldDB" id="A0AAQ3M238"/>
<dbReference type="Proteomes" id="UP001303373">
    <property type="component" value="Chromosome 4"/>
</dbReference>
<name>A0AAQ3M238_9PEZI</name>
<keyword evidence="4" id="KW-1185">Reference proteome</keyword>
<dbReference type="SUPFAM" id="SSF50685">
    <property type="entry name" value="Barwin-like endoglucanases"/>
    <property type="match status" value="1"/>
</dbReference>
<evidence type="ECO:0000313" key="3">
    <source>
        <dbReference type="EMBL" id="WPG99978.1"/>
    </source>
</evidence>
<feature type="signal peptide" evidence="2">
    <location>
        <begin position="1"/>
        <end position="15"/>
    </location>
</feature>
<accession>A0AAQ3M238</accession>
<dbReference type="InterPro" id="IPR036908">
    <property type="entry name" value="RlpA-like_sf"/>
</dbReference>
<proteinExistence type="predicted"/>
<evidence type="ECO:0008006" key="5">
    <source>
        <dbReference type="Google" id="ProtNLM"/>
    </source>
</evidence>
<dbReference type="PANTHER" id="PTHR31836">
    <property type="match status" value="1"/>
</dbReference>
<dbReference type="CDD" id="cd22191">
    <property type="entry name" value="DPBB_RlpA_EXP_N-like"/>
    <property type="match status" value="1"/>
</dbReference>
<organism evidence="3 4">
    <name type="scientific">Acrodontium crateriforme</name>
    <dbReference type="NCBI Taxonomy" id="150365"/>
    <lineage>
        <taxon>Eukaryota</taxon>
        <taxon>Fungi</taxon>
        <taxon>Dikarya</taxon>
        <taxon>Ascomycota</taxon>
        <taxon>Pezizomycotina</taxon>
        <taxon>Dothideomycetes</taxon>
        <taxon>Dothideomycetidae</taxon>
        <taxon>Mycosphaerellales</taxon>
        <taxon>Teratosphaeriaceae</taxon>
        <taxon>Acrodontium</taxon>
    </lineage>
</organism>
<dbReference type="PANTHER" id="PTHR31836:SF28">
    <property type="entry name" value="SRCR DOMAIN-CONTAINING PROTEIN-RELATED"/>
    <property type="match status" value="1"/>
</dbReference>
<sequence>MQFLLITAITGAALASAIEKRGATHNGVATYYTQDGNAGSCGQYHSDSDYIVAISEQAPFTYNAHCGQTVTITNMGGGDNNYGNGKTITATVADTCPECDPNHLDLSEGAFKALTGGQLDPPGEFNIRWHLN</sequence>
<feature type="chain" id="PRO_5042999654" description="RlpA-like protein double-psi beta-barrel domain-containing protein" evidence="2">
    <location>
        <begin position="16"/>
        <end position="132"/>
    </location>
</feature>